<protein>
    <submittedName>
        <fullName evidence="3">Uncharacterized protein</fullName>
    </submittedName>
</protein>
<comment type="caution">
    <text evidence="3">The sequence shown here is derived from an EMBL/GenBank/DDBJ whole genome shotgun (WGS) entry which is preliminary data.</text>
</comment>
<keyword evidence="2" id="KW-0732">Signal</keyword>
<gene>
    <name evidence="3" type="ORF">QLQ12_12655</name>
</gene>
<feature type="chain" id="PRO_5047531471" evidence="2">
    <location>
        <begin position="33"/>
        <end position="297"/>
    </location>
</feature>
<sequence length="297" mass="31087">MGDAWTTMRRGWAAAVAALAALALTGCQPSDAARRRFLPGIAKIGDSYQVFAPVCPGEKMVEIRVYREKSARDESLDPDVWWQAAGPRSADGPGEVVVLGEDGPFTDIAVPAGGDPSTPDLPATFSVLMTFTDLLGNGGSGGFEPVPAGIPQYPAGTDPRQVRYLTRQEGGLVSPEELRSGSDCRTRRGTIPAAPTAAPGQQPPGSFRPGAAERVQRATLGPGAGGRLPSAERDPRYMEDVASHVCGNGPRSGALGTAFGRERLWRDEGVEVRQFTGAYGTITAAEAIGQVDGVLRG</sequence>
<feature type="region of interest" description="Disordered" evidence="1">
    <location>
        <begin position="174"/>
        <end position="208"/>
    </location>
</feature>
<name>A0ABT6WIA3_9ACTN</name>
<accession>A0ABT6WIA3</accession>
<feature type="compositionally biased region" description="Basic and acidic residues" evidence="1">
    <location>
        <begin position="176"/>
        <end position="186"/>
    </location>
</feature>
<dbReference type="RefSeq" id="WP_282759628.1">
    <property type="nucleotide sequence ID" value="NZ_JASCTH010000007.1"/>
</dbReference>
<evidence type="ECO:0000313" key="4">
    <source>
        <dbReference type="Proteomes" id="UP001241758"/>
    </source>
</evidence>
<organism evidence="3 4">
    <name type="scientific">Actinoplanes sandaracinus</name>
    <dbReference type="NCBI Taxonomy" id="3045177"/>
    <lineage>
        <taxon>Bacteria</taxon>
        <taxon>Bacillati</taxon>
        <taxon>Actinomycetota</taxon>
        <taxon>Actinomycetes</taxon>
        <taxon>Micromonosporales</taxon>
        <taxon>Micromonosporaceae</taxon>
        <taxon>Actinoplanes</taxon>
    </lineage>
</organism>
<dbReference type="Proteomes" id="UP001241758">
    <property type="component" value="Unassembled WGS sequence"/>
</dbReference>
<reference evidence="3 4" key="1">
    <citation type="submission" date="2023-05" db="EMBL/GenBank/DDBJ databases">
        <title>Actinoplanes sp. NEAU-A12 genome sequencing.</title>
        <authorList>
            <person name="Wang Z.-S."/>
        </authorList>
    </citation>
    <scope>NUCLEOTIDE SEQUENCE [LARGE SCALE GENOMIC DNA]</scope>
    <source>
        <strain evidence="3 4">NEAU-A12</strain>
    </source>
</reference>
<feature type="signal peptide" evidence="2">
    <location>
        <begin position="1"/>
        <end position="32"/>
    </location>
</feature>
<keyword evidence="4" id="KW-1185">Reference proteome</keyword>
<evidence type="ECO:0000256" key="2">
    <source>
        <dbReference type="SAM" id="SignalP"/>
    </source>
</evidence>
<dbReference type="EMBL" id="JASCTH010000007">
    <property type="protein sequence ID" value="MDI6099445.1"/>
    <property type="molecule type" value="Genomic_DNA"/>
</dbReference>
<evidence type="ECO:0000256" key="1">
    <source>
        <dbReference type="SAM" id="MobiDB-lite"/>
    </source>
</evidence>
<proteinExistence type="predicted"/>
<evidence type="ECO:0000313" key="3">
    <source>
        <dbReference type="EMBL" id="MDI6099445.1"/>
    </source>
</evidence>
<feature type="compositionally biased region" description="Low complexity" evidence="1">
    <location>
        <begin position="189"/>
        <end position="205"/>
    </location>
</feature>